<keyword evidence="2 5" id="KW-0812">Transmembrane</keyword>
<comment type="caution">
    <text evidence="6">The sequence shown here is derived from an EMBL/GenBank/DDBJ whole genome shotgun (WGS) entry which is preliminary data.</text>
</comment>
<keyword evidence="7" id="KW-1185">Reference proteome</keyword>
<dbReference type="AlphaFoldDB" id="A0A927F8K4"/>
<sequence>MDPKTRGIVAYITIIGWVIALVTNNPKDEQTSFHLRQMLGIILISVAASILAAIPLLGLLIWPVGMIAAFIFWVIGLISAIEGSRKQVPFVGEYFQDWFKSL</sequence>
<protein>
    <recommendedName>
        <fullName evidence="8">DUF4870 domain-containing protein</fullName>
    </recommendedName>
</protein>
<feature type="transmembrane region" description="Helical" evidence="5">
    <location>
        <begin position="6"/>
        <end position="23"/>
    </location>
</feature>
<feature type="transmembrane region" description="Helical" evidence="5">
    <location>
        <begin position="35"/>
        <end position="54"/>
    </location>
</feature>
<dbReference type="Pfam" id="PF09685">
    <property type="entry name" value="MamF_MmsF"/>
    <property type="match status" value="1"/>
</dbReference>
<dbReference type="Proteomes" id="UP000622317">
    <property type="component" value="Unassembled WGS sequence"/>
</dbReference>
<keyword evidence="3 5" id="KW-1133">Transmembrane helix</keyword>
<accession>A0A927F8K4</accession>
<evidence type="ECO:0000256" key="5">
    <source>
        <dbReference type="SAM" id="Phobius"/>
    </source>
</evidence>
<feature type="transmembrane region" description="Helical" evidence="5">
    <location>
        <begin position="60"/>
        <end position="81"/>
    </location>
</feature>
<dbReference type="InterPro" id="IPR019109">
    <property type="entry name" value="MamF_MmsF"/>
</dbReference>
<keyword evidence="4 5" id="KW-0472">Membrane</keyword>
<evidence type="ECO:0000256" key="4">
    <source>
        <dbReference type="ARBA" id="ARBA00023136"/>
    </source>
</evidence>
<evidence type="ECO:0000256" key="1">
    <source>
        <dbReference type="ARBA" id="ARBA00004141"/>
    </source>
</evidence>
<evidence type="ECO:0008006" key="8">
    <source>
        <dbReference type="Google" id="ProtNLM"/>
    </source>
</evidence>
<evidence type="ECO:0000313" key="6">
    <source>
        <dbReference type="EMBL" id="MBD5778908.1"/>
    </source>
</evidence>
<evidence type="ECO:0000256" key="2">
    <source>
        <dbReference type="ARBA" id="ARBA00022692"/>
    </source>
</evidence>
<reference evidence="6" key="1">
    <citation type="submission" date="2020-09" db="EMBL/GenBank/DDBJ databases">
        <title>Pelagicoccus enzymogenes sp. nov. with an EPS production, isolated from marine sediment.</title>
        <authorList>
            <person name="Feng X."/>
        </authorList>
    </citation>
    <scope>NUCLEOTIDE SEQUENCE</scope>
    <source>
        <strain evidence="6">NFK12</strain>
    </source>
</reference>
<dbReference type="EMBL" id="JACYFG010000006">
    <property type="protein sequence ID" value="MBD5778908.1"/>
    <property type="molecule type" value="Genomic_DNA"/>
</dbReference>
<name>A0A927F8K4_9BACT</name>
<gene>
    <name evidence="6" type="ORF">IEN85_05345</name>
</gene>
<evidence type="ECO:0000313" key="7">
    <source>
        <dbReference type="Proteomes" id="UP000622317"/>
    </source>
</evidence>
<evidence type="ECO:0000256" key="3">
    <source>
        <dbReference type="ARBA" id="ARBA00022989"/>
    </source>
</evidence>
<dbReference type="RefSeq" id="WP_191616033.1">
    <property type="nucleotide sequence ID" value="NZ_JACYFG010000006.1"/>
</dbReference>
<organism evidence="6 7">
    <name type="scientific">Pelagicoccus enzymogenes</name>
    <dbReference type="NCBI Taxonomy" id="2773457"/>
    <lineage>
        <taxon>Bacteria</taxon>
        <taxon>Pseudomonadati</taxon>
        <taxon>Verrucomicrobiota</taxon>
        <taxon>Opitutia</taxon>
        <taxon>Puniceicoccales</taxon>
        <taxon>Pelagicoccaceae</taxon>
        <taxon>Pelagicoccus</taxon>
    </lineage>
</organism>
<proteinExistence type="predicted"/>
<comment type="subcellular location">
    <subcellularLocation>
        <location evidence="1">Membrane</location>
        <topology evidence="1">Multi-pass membrane protein</topology>
    </subcellularLocation>
</comment>